<dbReference type="KEGG" id="mlr:MELLADRAFT_69036"/>
<dbReference type="VEuPathDB" id="FungiDB:MELLADRAFT_69036"/>
<dbReference type="Proteomes" id="UP000001072">
    <property type="component" value="Unassembled WGS sequence"/>
</dbReference>
<keyword evidence="4" id="KW-1185">Reference proteome</keyword>
<protein>
    <submittedName>
        <fullName evidence="3">Uncharacterized protein</fullName>
    </submittedName>
</protein>
<evidence type="ECO:0000313" key="3">
    <source>
        <dbReference type="EMBL" id="EGF98816.1"/>
    </source>
</evidence>
<dbReference type="RefSeq" id="XP_007417915.1">
    <property type="nucleotide sequence ID" value="XM_007417853.1"/>
</dbReference>
<dbReference type="AlphaFoldDB" id="F4S965"/>
<organism evidence="4">
    <name type="scientific">Melampsora larici-populina (strain 98AG31 / pathotype 3-4-7)</name>
    <name type="common">Poplar leaf rust fungus</name>
    <dbReference type="NCBI Taxonomy" id="747676"/>
    <lineage>
        <taxon>Eukaryota</taxon>
        <taxon>Fungi</taxon>
        <taxon>Dikarya</taxon>
        <taxon>Basidiomycota</taxon>
        <taxon>Pucciniomycotina</taxon>
        <taxon>Pucciniomycetes</taxon>
        <taxon>Pucciniales</taxon>
        <taxon>Melampsoraceae</taxon>
        <taxon>Melampsora</taxon>
    </lineage>
</organism>
<proteinExistence type="predicted"/>
<evidence type="ECO:0000256" key="1">
    <source>
        <dbReference type="SAM" id="Coils"/>
    </source>
</evidence>
<dbReference type="HOGENOM" id="CLU_1240384_0_0_1"/>
<feature type="coiled-coil region" evidence="1">
    <location>
        <begin position="120"/>
        <end position="159"/>
    </location>
</feature>
<dbReference type="InParanoid" id="F4S965"/>
<reference evidence="4" key="1">
    <citation type="journal article" date="2011" name="Proc. Natl. Acad. Sci. U.S.A.">
        <title>Obligate biotrophy features unraveled by the genomic analysis of rust fungi.</title>
        <authorList>
            <person name="Duplessis S."/>
            <person name="Cuomo C.A."/>
            <person name="Lin Y.-C."/>
            <person name="Aerts A."/>
            <person name="Tisserant E."/>
            <person name="Veneault-Fourrey C."/>
            <person name="Joly D.L."/>
            <person name="Hacquard S."/>
            <person name="Amselem J."/>
            <person name="Cantarel B.L."/>
            <person name="Chiu R."/>
            <person name="Coutinho P.M."/>
            <person name="Feau N."/>
            <person name="Field M."/>
            <person name="Frey P."/>
            <person name="Gelhaye E."/>
            <person name="Goldberg J."/>
            <person name="Grabherr M.G."/>
            <person name="Kodira C.D."/>
            <person name="Kohler A."/>
            <person name="Kuees U."/>
            <person name="Lindquist E.A."/>
            <person name="Lucas S.M."/>
            <person name="Mago R."/>
            <person name="Mauceli E."/>
            <person name="Morin E."/>
            <person name="Murat C."/>
            <person name="Pangilinan J.L."/>
            <person name="Park R."/>
            <person name="Pearson M."/>
            <person name="Quesneville H."/>
            <person name="Rouhier N."/>
            <person name="Sakthikumar S."/>
            <person name="Salamov A.A."/>
            <person name="Schmutz J."/>
            <person name="Selles B."/>
            <person name="Shapiro H."/>
            <person name="Tanguay P."/>
            <person name="Tuskan G.A."/>
            <person name="Henrissat B."/>
            <person name="Van de Peer Y."/>
            <person name="Rouze P."/>
            <person name="Ellis J.G."/>
            <person name="Dodds P.N."/>
            <person name="Schein J.E."/>
            <person name="Zhong S."/>
            <person name="Hamelin R.C."/>
            <person name="Grigoriev I.V."/>
            <person name="Szabo L.J."/>
            <person name="Martin F."/>
        </authorList>
    </citation>
    <scope>NUCLEOTIDE SEQUENCE [LARGE SCALE GENOMIC DNA]</scope>
    <source>
        <strain evidence="4">98AG31 / pathotype 3-4-7</strain>
    </source>
</reference>
<evidence type="ECO:0000256" key="2">
    <source>
        <dbReference type="SAM" id="MobiDB-lite"/>
    </source>
</evidence>
<sequence>MPRLLIKRLTPPILAFLPARPDHWITTLLQLHLSFDANHTGTASCSEERKKMGEFDLLILRPKSRKLQTSMLDGASHNQLTPSKPTSNPVGPQALDNSNTCIPPLIDLSETNWMDTPNPVQQLEESVENLRLKMEMNEKSDLTVLADEMRRDKEDLKQKVDHMGTLHATLTDLKGEVSRLCKNLAAAVEDIQAHEEVIASLINMQESDESRSVESSSSMISHI</sequence>
<dbReference type="EMBL" id="GL883169">
    <property type="protein sequence ID" value="EGF98816.1"/>
    <property type="molecule type" value="Genomic_DNA"/>
</dbReference>
<accession>F4S965</accession>
<name>F4S965_MELLP</name>
<feature type="region of interest" description="Disordered" evidence="2">
    <location>
        <begin position="75"/>
        <end position="94"/>
    </location>
</feature>
<keyword evidence="1" id="KW-0175">Coiled coil</keyword>
<dbReference type="GeneID" id="18931160"/>
<evidence type="ECO:0000313" key="4">
    <source>
        <dbReference type="Proteomes" id="UP000001072"/>
    </source>
</evidence>
<gene>
    <name evidence="3" type="ORF">MELLADRAFT_69036</name>
</gene>